<dbReference type="InterPro" id="IPR013324">
    <property type="entry name" value="RNA_pol_sigma_r3/r4-like"/>
</dbReference>
<reference evidence="7 8" key="1">
    <citation type="submission" date="2018-07" db="EMBL/GenBank/DDBJ databases">
        <title>Genomic Encyclopedia of Type Strains, Phase IV (KMG-IV): sequencing the most valuable type-strain genomes for metagenomic binning, comparative biology and taxonomic classification.</title>
        <authorList>
            <person name="Goeker M."/>
        </authorList>
    </citation>
    <scope>NUCLEOTIDE SEQUENCE [LARGE SCALE GENOMIC DNA]</scope>
    <source>
        <strain evidence="7 8">DSM 26407</strain>
    </source>
</reference>
<dbReference type="InterPro" id="IPR013249">
    <property type="entry name" value="RNA_pol_sigma70_r4_t2"/>
</dbReference>
<protein>
    <submittedName>
        <fullName evidence="7">RNA polymerase sigma-70 factor (ECF subfamily)</fullName>
    </submittedName>
</protein>
<name>A0A369C0Z3_9GAMM</name>
<dbReference type="InterPro" id="IPR013325">
    <property type="entry name" value="RNA_pol_sigma_r2"/>
</dbReference>
<evidence type="ECO:0000259" key="5">
    <source>
        <dbReference type="Pfam" id="PF04542"/>
    </source>
</evidence>
<dbReference type="EMBL" id="QPJY01000010">
    <property type="protein sequence ID" value="RCX26337.1"/>
    <property type="molecule type" value="Genomic_DNA"/>
</dbReference>
<dbReference type="RefSeq" id="WP_114280756.1">
    <property type="nucleotide sequence ID" value="NZ_QPJY01000010.1"/>
</dbReference>
<accession>A0A369C0Z3</accession>
<evidence type="ECO:0000256" key="4">
    <source>
        <dbReference type="ARBA" id="ARBA00023163"/>
    </source>
</evidence>
<evidence type="ECO:0000313" key="7">
    <source>
        <dbReference type="EMBL" id="RCX26337.1"/>
    </source>
</evidence>
<evidence type="ECO:0000259" key="6">
    <source>
        <dbReference type="Pfam" id="PF08281"/>
    </source>
</evidence>
<evidence type="ECO:0000256" key="3">
    <source>
        <dbReference type="ARBA" id="ARBA00023082"/>
    </source>
</evidence>
<dbReference type="InterPro" id="IPR036388">
    <property type="entry name" value="WH-like_DNA-bd_sf"/>
</dbReference>
<proteinExistence type="inferred from homology"/>
<dbReference type="SUPFAM" id="SSF88946">
    <property type="entry name" value="Sigma2 domain of RNA polymerase sigma factors"/>
    <property type="match status" value="1"/>
</dbReference>
<dbReference type="Proteomes" id="UP000252707">
    <property type="component" value="Unassembled WGS sequence"/>
</dbReference>
<dbReference type="Gene3D" id="1.10.10.10">
    <property type="entry name" value="Winged helix-like DNA-binding domain superfamily/Winged helix DNA-binding domain"/>
    <property type="match status" value="1"/>
</dbReference>
<dbReference type="InterPro" id="IPR007627">
    <property type="entry name" value="RNA_pol_sigma70_r2"/>
</dbReference>
<dbReference type="SUPFAM" id="SSF88659">
    <property type="entry name" value="Sigma3 and sigma4 domains of RNA polymerase sigma factors"/>
    <property type="match status" value="1"/>
</dbReference>
<evidence type="ECO:0000313" key="8">
    <source>
        <dbReference type="Proteomes" id="UP000252707"/>
    </source>
</evidence>
<feature type="domain" description="RNA polymerase sigma-70 region 2" evidence="5">
    <location>
        <begin position="14"/>
        <end position="79"/>
    </location>
</feature>
<dbReference type="PANTHER" id="PTHR43133">
    <property type="entry name" value="RNA POLYMERASE ECF-TYPE SIGMA FACTO"/>
    <property type="match status" value="1"/>
</dbReference>
<dbReference type="InterPro" id="IPR039425">
    <property type="entry name" value="RNA_pol_sigma-70-like"/>
</dbReference>
<keyword evidence="3" id="KW-0731">Sigma factor</keyword>
<organism evidence="7 8">
    <name type="scientific">Thioalbus denitrificans</name>
    <dbReference type="NCBI Taxonomy" id="547122"/>
    <lineage>
        <taxon>Bacteria</taxon>
        <taxon>Pseudomonadati</taxon>
        <taxon>Pseudomonadota</taxon>
        <taxon>Gammaproteobacteria</taxon>
        <taxon>Chromatiales</taxon>
        <taxon>Ectothiorhodospiraceae</taxon>
        <taxon>Thioalbus</taxon>
    </lineage>
</organism>
<dbReference type="GO" id="GO:0006352">
    <property type="term" value="P:DNA-templated transcription initiation"/>
    <property type="evidence" value="ECO:0007669"/>
    <property type="project" value="InterPro"/>
</dbReference>
<dbReference type="Gene3D" id="1.10.1740.10">
    <property type="match status" value="1"/>
</dbReference>
<dbReference type="GO" id="GO:0003677">
    <property type="term" value="F:DNA binding"/>
    <property type="evidence" value="ECO:0007669"/>
    <property type="project" value="InterPro"/>
</dbReference>
<dbReference type="AlphaFoldDB" id="A0A369C0Z3"/>
<dbReference type="Pfam" id="PF04542">
    <property type="entry name" value="Sigma70_r2"/>
    <property type="match status" value="1"/>
</dbReference>
<dbReference type="NCBIfam" id="TIGR02937">
    <property type="entry name" value="sigma70-ECF"/>
    <property type="match status" value="1"/>
</dbReference>
<keyword evidence="4" id="KW-0804">Transcription</keyword>
<dbReference type="GO" id="GO:0016987">
    <property type="term" value="F:sigma factor activity"/>
    <property type="evidence" value="ECO:0007669"/>
    <property type="project" value="UniProtKB-KW"/>
</dbReference>
<sequence length="172" mass="19189">MNQDRNHTQRLLALYREAQRELHAFLAARLHNREQAADVAQEAFAQVLAAGAEGSVADLRGYLFRTAANLSVDELRRREVRNRHAATAATLENPGGPDPARTLAGREQLALLRQAIDELPPRCREVFLLHRFRELSYPEIAAQLGISRNMVEKHIVRALAHCRARLEGGGSG</sequence>
<dbReference type="InterPro" id="IPR014284">
    <property type="entry name" value="RNA_pol_sigma-70_dom"/>
</dbReference>
<dbReference type="OrthoDB" id="9784272at2"/>
<feature type="domain" description="RNA polymerase sigma factor 70 region 4 type 2" evidence="6">
    <location>
        <begin position="111"/>
        <end position="162"/>
    </location>
</feature>
<dbReference type="PANTHER" id="PTHR43133:SF63">
    <property type="entry name" value="RNA POLYMERASE SIGMA FACTOR FECI-RELATED"/>
    <property type="match status" value="1"/>
</dbReference>
<comment type="similarity">
    <text evidence="1">Belongs to the sigma-70 factor family. ECF subfamily.</text>
</comment>
<dbReference type="CDD" id="cd06171">
    <property type="entry name" value="Sigma70_r4"/>
    <property type="match status" value="1"/>
</dbReference>
<keyword evidence="8" id="KW-1185">Reference proteome</keyword>
<gene>
    <name evidence="7" type="ORF">DFQ59_11047</name>
</gene>
<comment type="caution">
    <text evidence="7">The sequence shown here is derived from an EMBL/GenBank/DDBJ whole genome shotgun (WGS) entry which is preliminary data.</text>
</comment>
<evidence type="ECO:0000256" key="2">
    <source>
        <dbReference type="ARBA" id="ARBA00023015"/>
    </source>
</evidence>
<dbReference type="Pfam" id="PF08281">
    <property type="entry name" value="Sigma70_r4_2"/>
    <property type="match status" value="1"/>
</dbReference>
<keyword evidence="2" id="KW-0805">Transcription regulation</keyword>
<evidence type="ECO:0000256" key="1">
    <source>
        <dbReference type="ARBA" id="ARBA00010641"/>
    </source>
</evidence>